<dbReference type="InterPro" id="IPR050768">
    <property type="entry name" value="UPF0353/GerABKA_families"/>
</dbReference>
<feature type="compositionally biased region" description="Basic residues" evidence="3">
    <location>
        <begin position="87"/>
        <end position="102"/>
    </location>
</feature>
<proteinExistence type="inferred from homology"/>
<keyword evidence="6" id="KW-1185">Reference proteome</keyword>
<reference evidence="6" key="1">
    <citation type="journal article" date="2019" name="Int. J. Syst. Evol. Microbiol.">
        <title>The Global Catalogue of Microorganisms (GCM) 10K type strain sequencing project: providing services to taxonomists for standard genome sequencing and annotation.</title>
        <authorList>
            <consortium name="The Broad Institute Genomics Platform"/>
            <consortium name="The Broad Institute Genome Sequencing Center for Infectious Disease"/>
            <person name="Wu L."/>
            <person name="Ma J."/>
        </authorList>
    </citation>
    <scope>NUCLEOTIDE SEQUENCE [LARGE SCALE GENOMIC DNA]</scope>
    <source>
        <strain evidence="6">CGMCC 1.13574</strain>
    </source>
</reference>
<comment type="similarity">
    <text evidence="1">Belongs to the GerABKA family.</text>
</comment>
<feature type="transmembrane region" description="Helical" evidence="4">
    <location>
        <begin position="663"/>
        <end position="682"/>
    </location>
</feature>
<dbReference type="RefSeq" id="WP_386048298.1">
    <property type="nucleotide sequence ID" value="NZ_JBHUIO010000009.1"/>
</dbReference>
<feature type="compositionally biased region" description="Basic and acidic residues" evidence="3">
    <location>
        <begin position="252"/>
        <end position="278"/>
    </location>
</feature>
<evidence type="ECO:0000256" key="4">
    <source>
        <dbReference type="SAM" id="Phobius"/>
    </source>
</evidence>
<feature type="compositionally biased region" description="Polar residues" evidence="3">
    <location>
        <begin position="237"/>
        <end position="247"/>
    </location>
</feature>
<evidence type="ECO:0000256" key="1">
    <source>
        <dbReference type="ARBA" id="ARBA00005278"/>
    </source>
</evidence>
<comment type="caution">
    <text evidence="5">The sequence shown here is derived from an EMBL/GenBank/DDBJ whole genome shotgun (WGS) entry which is preliminary data.</text>
</comment>
<dbReference type="Proteomes" id="UP001597343">
    <property type="component" value="Unassembled WGS sequence"/>
</dbReference>
<feature type="compositionally biased region" description="Basic and acidic residues" evidence="3">
    <location>
        <begin position="223"/>
        <end position="236"/>
    </location>
</feature>
<feature type="compositionally biased region" description="Acidic residues" evidence="3">
    <location>
        <begin position="811"/>
        <end position="821"/>
    </location>
</feature>
<feature type="compositionally biased region" description="Acidic residues" evidence="3">
    <location>
        <begin position="25"/>
        <end position="36"/>
    </location>
</feature>
<feature type="compositionally biased region" description="Basic and acidic residues" evidence="3">
    <location>
        <begin position="192"/>
        <end position="204"/>
    </location>
</feature>
<feature type="transmembrane region" description="Helical" evidence="4">
    <location>
        <begin position="638"/>
        <end position="657"/>
    </location>
</feature>
<feature type="transmembrane region" description="Helical" evidence="4">
    <location>
        <begin position="694"/>
        <end position="716"/>
    </location>
</feature>
<feature type="compositionally biased region" description="Polar residues" evidence="3">
    <location>
        <begin position="205"/>
        <end position="220"/>
    </location>
</feature>
<name>A0ABW5A0L8_9BACL</name>
<dbReference type="Pfam" id="PF03323">
    <property type="entry name" value="GerA"/>
    <property type="match status" value="1"/>
</dbReference>
<dbReference type="EMBL" id="JBHUIO010000009">
    <property type="protein sequence ID" value="MFD2171475.1"/>
    <property type="molecule type" value="Genomic_DNA"/>
</dbReference>
<evidence type="ECO:0000313" key="6">
    <source>
        <dbReference type="Proteomes" id="UP001597343"/>
    </source>
</evidence>
<dbReference type="InterPro" id="IPR004995">
    <property type="entry name" value="Spore_Ger"/>
</dbReference>
<feature type="compositionally biased region" description="Basic and acidic residues" evidence="3">
    <location>
        <begin position="37"/>
        <end position="73"/>
    </location>
</feature>
<accession>A0ABW5A0L8</accession>
<keyword evidence="2 4" id="KW-0472">Membrane</keyword>
<keyword evidence="4" id="KW-1133">Transmembrane helix</keyword>
<gene>
    <name evidence="5" type="ORF">ACFSOY_16045</name>
</gene>
<dbReference type="PANTHER" id="PTHR22550:SF5">
    <property type="entry name" value="LEUCINE ZIPPER PROTEIN 4"/>
    <property type="match status" value="1"/>
</dbReference>
<keyword evidence="4" id="KW-0812">Transmembrane</keyword>
<organism evidence="5 6">
    <name type="scientific">Tumebacillus lipolyticus</name>
    <dbReference type="NCBI Taxonomy" id="1280370"/>
    <lineage>
        <taxon>Bacteria</taxon>
        <taxon>Bacillati</taxon>
        <taxon>Bacillota</taxon>
        <taxon>Bacilli</taxon>
        <taxon>Bacillales</taxon>
        <taxon>Alicyclobacillaceae</taxon>
        <taxon>Tumebacillus</taxon>
    </lineage>
</organism>
<feature type="transmembrane region" description="Helical" evidence="4">
    <location>
        <begin position="571"/>
        <end position="593"/>
    </location>
</feature>
<dbReference type="PANTHER" id="PTHR22550">
    <property type="entry name" value="SPORE GERMINATION PROTEIN"/>
    <property type="match status" value="1"/>
</dbReference>
<evidence type="ECO:0000313" key="5">
    <source>
        <dbReference type="EMBL" id="MFD2171475.1"/>
    </source>
</evidence>
<feature type="region of interest" description="Disordered" evidence="3">
    <location>
        <begin position="792"/>
        <end position="821"/>
    </location>
</feature>
<evidence type="ECO:0000256" key="2">
    <source>
        <dbReference type="ARBA" id="ARBA00023136"/>
    </source>
</evidence>
<sequence>MTFWSRVGRLLTVDDTILDEGFSLIEDEDDHIEDDDKPDRPNSRKEERQDAKQVKEKRPKEVAKTNGSQKEDSQSQLNEAKPAKPSRPARSKHGFVKPRQVGRRYDTPNDPAQDGKRSMEATIGEQKDEQSKGADEVLPKSSPSEDRTNGQETERSAISEGAERPDGLGRQDGQSEAESDEQIKEQGQTSKGTDRHKDLNDRDSQSAVQSEEGTTGQRTASGGRDRQPILRRRDSQSGKNAQSNLQADEQESEQKQEDGKAAGLPRDSEKNRGKRTEEIPEKLSSELFINRQVVEKIFFLPKNADVIIRDFTIASTPPIKAAVVFLEGMSDKTIINSNILEPLMLFAGLPQHDTTKTRLQLVKERLVPGNQVMEFQNWEDVKKGVLSGSSALLIDGAEKALVVETKGWEHRSVSDTKTETVVRGPHDAFNENLRTNTGLVRSRFRSERLITEMLQVGKLAPTDVAIMYVEGLTNQKLVREVKRRIRSVDVDFLQDSGTMEQMIEDPQPSLVPKLMATERPDRVAAFLSEGFVAIFVGHSPYVMIVPSLLMSMIHTAEDAYILYPFGSFIRVIRLIAFVIAMLLPAAYIAATNYHPEMIPTDLMLTIASAREKVPFPVVIEVLLMESALELIREAGIRIPNVIGPTIGIVGALILGQAAVQAGVVSPLLVIVVAVTALAAFTMPNYNMSFAVRTLRFVFIFAAAGWGFYGITLMVMFTLSHWATLKSFGVPIMSPLAPHQQSSSDVILRGRVYYNEVRPLSLRPQDPVRQKRLIRTWAANVPRSKEAKQRMIADMNRPTLFPDHDVKVPPEMNEEEEQSDHD</sequence>
<feature type="compositionally biased region" description="Basic and acidic residues" evidence="3">
    <location>
        <begin position="103"/>
        <end position="169"/>
    </location>
</feature>
<feature type="region of interest" description="Disordered" evidence="3">
    <location>
        <begin position="24"/>
        <end position="278"/>
    </location>
</feature>
<protein>
    <submittedName>
        <fullName evidence="5">Spore germination protein</fullName>
    </submittedName>
</protein>
<evidence type="ECO:0000256" key="3">
    <source>
        <dbReference type="SAM" id="MobiDB-lite"/>
    </source>
</evidence>